<feature type="compositionally biased region" description="Polar residues" evidence="9">
    <location>
        <begin position="1"/>
        <end position="19"/>
    </location>
</feature>
<gene>
    <name evidence="12" type="ORF">CYNAS_LOCUS16240</name>
</gene>
<dbReference type="FunFam" id="1.10.357.20:FF:000001">
    <property type="entry name" value="Solute carrier family 41 member 2"/>
    <property type="match status" value="1"/>
</dbReference>
<feature type="transmembrane region" description="Helical" evidence="10">
    <location>
        <begin position="197"/>
        <end position="217"/>
    </location>
</feature>
<evidence type="ECO:0000256" key="4">
    <source>
        <dbReference type="ARBA" id="ARBA00022692"/>
    </source>
</evidence>
<keyword evidence="5" id="KW-0460">Magnesium</keyword>
<comment type="subcellular location">
    <subcellularLocation>
        <location evidence="1">Membrane</location>
        <topology evidence="1">Multi-pass membrane protein</topology>
    </subcellularLocation>
</comment>
<evidence type="ECO:0000256" key="8">
    <source>
        <dbReference type="ARBA" id="ARBA00023136"/>
    </source>
</evidence>
<evidence type="ECO:0000256" key="5">
    <source>
        <dbReference type="ARBA" id="ARBA00022842"/>
    </source>
</evidence>
<dbReference type="InterPro" id="IPR006667">
    <property type="entry name" value="SLC41_membr_dom"/>
</dbReference>
<dbReference type="GO" id="GO:0008324">
    <property type="term" value="F:monoatomic cation transmembrane transporter activity"/>
    <property type="evidence" value="ECO:0007669"/>
    <property type="project" value="InterPro"/>
</dbReference>
<comment type="caution">
    <text evidence="12">The sequence shown here is derived from an EMBL/GenBank/DDBJ whole genome shotgun (WGS) entry which is preliminary data.</text>
</comment>
<evidence type="ECO:0000256" key="10">
    <source>
        <dbReference type="SAM" id="Phobius"/>
    </source>
</evidence>
<feature type="region of interest" description="Disordered" evidence="9">
    <location>
        <begin position="1"/>
        <end position="22"/>
    </location>
</feature>
<dbReference type="Proteomes" id="UP001176961">
    <property type="component" value="Unassembled WGS sequence"/>
</dbReference>
<evidence type="ECO:0000313" key="12">
    <source>
        <dbReference type="EMBL" id="CAJ0604257.1"/>
    </source>
</evidence>
<feature type="domain" description="SLC41A/MgtE integral membrane" evidence="11">
    <location>
        <begin position="295"/>
        <end position="442"/>
    </location>
</feature>
<dbReference type="PANTHER" id="PTHR16228:SF7">
    <property type="entry name" value="SLC41A_MGTE INTEGRAL MEMBRANE DOMAIN-CONTAINING PROTEIN"/>
    <property type="match status" value="1"/>
</dbReference>
<organism evidence="12 13">
    <name type="scientific">Cylicocyclus nassatus</name>
    <name type="common">Nematode worm</name>
    <dbReference type="NCBI Taxonomy" id="53992"/>
    <lineage>
        <taxon>Eukaryota</taxon>
        <taxon>Metazoa</taxon>
        <taxon>Ecdysozoa</taxon>
        <taxon>Nematoda</taxon>
        <taxon>Chromadorea</taxon>
        <taxon>Rhabditida</taxon>
        <taxon>Rhabditina</taxon>
        <taxon>Rhabditomorpha</taxon>
        <taxon>Strongyloidea</taxon>
        <taxon>Strongylidae</taxon>
        <taxon>Cylicocyclus</taxon>
    </lineage>
</organism>
<feature type="transmembrane region" description="Helical" evidence="10">
    <location>
        <begin position="124"/>
        <end position="149"/>
    </location>
</feature>
<dbReference type="InterPro" id="IPR045349">
    <property type="entry name" value="SLC41A1-3"/>
</dbReference>
<feature type="transmembrane region" description="Helical" evidence="10">
    <location>
        <begin position="229"/>
        <end position="247"/>
    </location>
</feature>
<protein>
    <recommendedName>
        <fullName evidence="11">SLC41A/MgtE integral membrane domain-containing protein</fullName>
    </recommendedName>
</protein>
<dbReference type="SUPFAM" id="SSF161093">
    <property type="entry name" value="MgtE membrane domain-like"/>
    <property type="match status" value="2"/>
</dbReference>
<keyword evidence="13" id="KW-1185">Reference proteome</keyword>
<evidence type="ECO:0000256" key="6">
    <source>
        <dbReference type="ARBA" id="ARBA00022989"/>
    </source>
</evidence>
<feature type="transmembrane region" description="Helical" evidence="10">
    <location>
        <begin position="39"/>
        <end position="64"/>
    </location>
</feature>
<feature type="transmembrane region" description="Helical" evidence="10">
    <location>
        <begin position="354"/>
        <end position="373"/>
    </location>
</feature>
<dbReference type="AlphaFoldDB" id="A0AA36H5S4"/>
<evidence type="ECO:0000256" key="7">
    <source>
        <dbReference type="ARBA" id="ARBA00023065"/>
    </source>
</evidence>
<evidence type="ECO:0000256" key="3">
    <source>
        <dbReference type="ARBA" id="ARBA00022448"/>
    </source>
</evidence>
<keyword evidence="8 10" id="KW-0472">Membrane</keyword>
<dbReference type="Gene3D" id="1.10.357.20">
    <property type="entry name" value="SLC41 divalent cation transporters, integral membrane domain"/>
    <property type="match status" value="2"/>
</dbReference>
<evidence type="ECO:0000313" key="13">
    <source>
        <dbReference type="Proteomes" id="UP001176961"/>
    </source>
</evidence>
<dbReference type="GO" id="GO:0005886">
    <property type="term" value="C:plasma membrane"/>
    <property type="evidence" value="ECO:0007669"/>
    <property type="project" value="TreeGrafter"/>
</dbReference>
<evidence type="ECO:0000256" key="1">
    <source>
        <dbReference type="ARBA" id="ARBA00004141"/>
    </source>
</evidence>
<proteinExistence type="inferred from homology"/>
<reference evidence="12" key="1">
    <citation type="submission" date="2023-07" db="EMBL/GenBank/DDBJ databases">
        <authorList>
            <consortium name="CYATHOMIX"/>
        </authorList>
    </citation>
    <scope>NUCLEOTIDE SEQUENCE</scope>
    <source>
        <strain evidence="12">N/A</strain>
    </source>
</reference>
<dbReference type="Pfam" id="PF01769">
    <property type="entry name" value="MgtE"/>
    <property type="match status" value="2"/>
</dbReference>
<accession>A0AA36H5S4</accession>
<feature type="domain" description="SLC41A/MgtE integral membrane" evidence="11">
    <location>
        <begin position="83"/>
        <end position="216"/>
    </location>
</feature>
<evidence type="ECO:0000256" key="9">
    <source>
        <dbReference type="SAM" id="MobiDB-lite"/>
    </source>
</evidence>
<name>A0AA36H5S4_CYLNA</name>
<dbReference type="PANTHER" id="PTHR16228">
    <property type="entry name" value="DIVALENT CATION TRANSPORTER SOLUTE CARRIER FAMILY 41"/>
    <property type="match status" value="1"/>
</dbReference>
<keyword evidence="4 10" id="KW-0812">Transmembrane</keyword>
<dbReference type="EMBL" id="CATQJL010000305">
    <property type="protein sequence ID" value="CAJ0604257.1"/>
    <property type="molecule type" value="Genomic_DNA"/>
</dbReference>
<feature type="transmembrane region" description="Helical" evidence="10">
    <location>
        <begin position="424"/>
        <end position="446"/>
    </location>
</feature>
<sequence>MPRIEPTSTAANPCSSETPANADVEDRGRVFDNSKPESIYHMFFQVAVPFSIAGLGMVCAGIAFDMVKNWKLFVEVRETFILVPALCGLKGNLEMTLASRLSTLTNCGHMDNSKKRNGTLLSNVALNQILATVIALFASTFAIILHLITYGQLNWAHVCLLSAASVATACCTSMTLDIIMILIVIFSRKCGINPDNVATPVAASIGDLTTIIALSMFGTLFLNHTSTKPWINIVFVLVVILISPLWIRQALRDDRTKKMLFKGWIPVISAMLLSSGGGQILEKGALDYAELPKFQPVINGVGGNLVAVQASRLSTYFHQNALPGEIPNGYKLKHFCSIKRAFFSRDNDAQSVRVLLSLVMPGHIIFNCFLYIFRSDSAAPPQGILFTAMYLTAALTQVLVLLYVCQYMIAAMWSWRVDPDNAAIPYLTALGDLLGSLFLFLVFLLFDKLHLQRLQVPLF</sequence>
<feature type="transmembrane region" description="Helical" evidence="10">
    <location>
        <begin position="385"/>
        <end position="404"/>
    </location>
</feature>
<evidence type="ECO:0000259" key="11">
    <source>
        <dbReference type="Pfam" id="PF01769"/>
    </source>
</evidence>
<feature type="transmembrane region" description="Helical" evidence="10">
    <location>
        <begin position="155"/>
        <end position="185"/>
    </location>
</feature>
<evidence type="ECO:0000256" key="2">
    <source>
        <dbReference type="ARBA" id="ARBA00009749"/>
    </source>
</evidence>
<comment type="similarity">
    <text evidence="2">Belongs to the SLC41A transporter family.</text>
</comment>
<keyword evidence="3" id="KW-0813">Transport</keyword>
<dbReference type="InterPro" id="IPR036739">
    <property type="entry name" value="SLC41_membr_dom_sf"/>
</dbReference>
<keyword evidence="7" id="KW-0406">Ion transport</keyword>
<keyword evidence="6 10" id="KW-1133">Transmembrane helix</keyword>